<protein>
    <submittedName>
        <fullName evidence="6">Uncharacterized protein</fullName>
    </submittedName>
</protein>
<evidence type="ECO:0000256" key="4">
    <source>
        <dbReference type="ARBA" id="ARBA00022777"/>
    </source>
</evidence>
<keyword evidence="5" id="KW-0067">ATP-binding</keyword>
<gene>
    <name evidence="6" type="ORF">RhiirC2_630371</name>
</gene>
<reference evidence="6 7" key="1">
    <citation type="submission" date="2016-04" db="EMBL/GenBank/DDBJ databases">
        <title>Genome analyses suggest a sexual origin of heterokaryosis in a supposedly ancient asexual fungus.</title>
        <authorList>
            <person name="Ropars J."/>
            <person name="Sedzielewska K."/>
            <person name="Noel J."/>
            <person name="Charron P."/>
            <person name="Farinelli L."/>
            <person name="Marton T."/>
            <person name="Kruger M."/>
            <person name="Pelin A."/>
            <person name="Brachmann A."/>
            <person name="Corradi N."/>
        </authorList>
    </citation>
    <scope>NUCLEOTIDE SEQUENCE [LARGE SCALE GENOMIC DNA]</scope>
    <source>
        <strain evidence="6 7">C2</strain>
    </source>
</reference>
<evidence type="ECO:0000313" key="6">
    <source>
        <dbReference type="EMBL" id="PKK65788.1"/>
    </source>
</evidence>
<feature type="non-terminal residue" evidence="6">
    <location>
        <position position="1"/>
    </location>
</feature>
<dbReference type="PANTHER" id="PTHR24350">
    <property type="entry name" value="SERINE/THREONINE-PROTEIN KINASE IAL-RELATED"/>
    <property type="match status" value="1"/>
</dbReference>
<keyword evidence="1" id="KW-0723">Serine/threonine-protein kinase</keyword>
<evidence type="ECO:0000256" key="3">
    <source>
        <dbReference type="ARBA" id="ARBA00022741"/>
    </source>
</evidence>
<proteinExistence type="predicted"/>
<sequence>VGKAPFTDKDVERTYEKIELVNYRIPKQFSSEVRDLIRSLLKSNPEKSLLLDRVKTHTWFMKNLYLY</sequence>
<dbReference type="VEuPathDB" id="FungiDB:RhiirFUN_023903"/>
<reference evidence="6 7" key="2">
    <citation type="submission" date="2017-10" db="EMBL/GenBank/DDBJ databases">
        <title>Extensive intraspecific genome diversity in a model arbuscular mycorrhizal fungus.</title>
        <authorList>
            <person name="Chen E.C.H."/>
            <person name="Morin E."/>
            <person name="Baudet D."/>
            <person name="Noel J."/>
            <person name="Ndikumana S."/>
            <person name="Charron P."/>
            <person name="St-Onge C."/>
            <person name="Giorgi J."/>
            <person name="Grigoriev I.V."/>
            <person name="Roux C."/>
            <person name="Martin F.M."/>
            <person name="Corradi N."/>
        </authorList>
    </citation>
    <scope>NUCLEOTIDE SEQUENCE [LARGE SCALE GENOMIC DNA]</scope>
    <source>
        <strain evidence="6 7">C2</strain>
    </source>
</reference>
<dbReference type="SUPFAM" id="SSF56112">
    <property type="entry name" value="Protein kinase-like (PK-like)"/>
    <property type="match status" value="1"/>
</dbReference>
<dbReference type="Proteomes" id="UP000233469">
    <property type="component" value="Unassembled WGS sequence"/>
</dbReference>
<evidence type="ECO:0000313" key="7">
    <source>
        <dbReference type="Proteomes" id="UP000233469"/>
    </source>
</evidence>
<evidence type="ECO:0000256" key="1">
    <source>
        <dbReference type="ARBA" id="ARBA00022527"/>
    </source>
</evidence>
<organism evidence="6 7">
    <name type="scientific">Rhizophagus irregularis</name>
    <dbReference type="NCBI Taxonomy" id="588596"/>
    <lineage>
        <taxon>Eukaryota</taxon>
        <taxon>Fungi</taxon>
        <taxon>Fungi incertae sedis</taxon>
        <taxon>Mucoromycota</taxon>
        <taxon>Glomeromycotina</taxon>
        <taxon>Glomeromycetes</taxon>
        <taxon>Glomerales</taxon>
        <taxon>Glomeraceae</taxon>
        <taxon>Rhizophagus</taxon>
    </lineage>
</organism>
<comment type="caution">
    <text evidence="6">The sequence shown here is derived from an EMBL/GenBank/DDBJ whole genome shotgun (WGS) entry which is preliminary data.</text>
</comment>
<dbReference type="InterPro" id="IPR030616">
    <property type="entry name" value="Aur-like"/>
</dbReference>
<dbReference type="GO" id="GO:0004674">
    <property type="term" value="F:protein serine/threonine kinase activity"/>
    <property type="evidence" value="ECO:0007669"/>
    <property type="project" value="UniProtKB-KW"/>
</dbReference>
<evidence type="ECO:0000256" key="5">
    <source>
        <dbReference type="ARBA" id="ARBA00022840"/>
    </source>
</evidence>
<dbReference type="EMBL" id="LLXL01001196">
    <property type="protein sequence ID" value="PKK65788.1"/>
    <property type="molecule type" value="Genomic_DNA"/>
</dbReference>
<accession>A0A2N1MVZ4</accession>
<feature type="non-terminal residue" evidence="6">
    <location>
        <position position="67"/>
    </location>
</feature>
<name>A0A2N1MVZ4_9GLOM</name>
<keyword evidence="4" id="KW-0418">Kinase</keyword>
<keyword evidence="2" id="KW-0808">Transferase</keyword>
<dbReference type="GO" id="GO:0005524">
    <property type="term" value="F:ATP binding"/>
    <property type="evidence" value="ECO:0007669"/>
    <property type="project" value="UniProtKB-KW"/>
</dbReference>
<dbReference type="InterPro" id="IPR011009">
    <property type="entry name" value="Kinase-like_dom_sf"/>
</dbReference>
<dbReference type="AlphaFoldDB" id="A0A2N1MVZ4"/>
<dbReference type="VEuPathDB" id="FungiDB:FUN_003024"/>
<keyword evidence="3" id="KW-0547">Nucleotide-binding</keyword>
<dbReference type="Gene3D" id="1.10.510.10">
    <property type="entry name" value="Transferase(Phosphotransferase) domain 1"/>
    <property type="match status" value="1"/>
</dbReference>
<evidence type="ECO:0000256" key="2">
    <source>
        <dbReference type="ARBA" id="ARBA00022679"/>
    </source>
</evidence>